<protein>
    <submittedName>
        <fullName evidence="1">Uncharacterized protein</fullName>
    </submittedName>
</protein>
<dbReference type="EMBL" id="JANBVO010000010">
    <property type="protein sequence ID" value="KAJ9149344.1"/>
    <property type="molecule type" value="Genomic_DNA"/>
</dbReference>
<organism evidence="1 2">
    <name type="scientific">Pleurostoma richardsiae</name>
    <dbReference type="NCBI Taxonomy" id="41990"/>
    <lineage>
        <taxon>Eukaryota</taxon>
        <taxon>Fungi</taxon>
        <taxon>Dikarya</taxon>
        <taxon>Ascomycota</taxon>
        <taxon>Pezizomycotina</taxon>
        <taxon>Sordariomycetes</taxon>
        <taxon>Sordariomycetidae</taxon>
        <taxon>Calosphaeriales</taxon>
        <taxon>Pleurostomataceae</taxon>
        <taxon>Pleurostoma</taxon>
    </lineage>
</organism>
<comment type="caution">
    <text evidence="1">The sequence shown here is derived from an EMBL/GenBank/DDBJ whole genome shotgun (WGS) entry which is preliminary data.</text>
</comment>
<gene>
    <name evidence="1" type="ORF">NKR23_g4225</name>
</gene>
<evidence type="ECO:0000313" key="1">
    <source>
        <dbReference type="EMBL" id="KAJ9149344.1"/>
    </source>
</evidence>
<dbReference type="AlphaFoldDB" id="A0AA38VFX2"/>
<reference evidence="1" key="1">
    <citation type="submission" date="2022-07" db="EMBL/GenBank/DDBJ databases">
        <title>Fungi with potential for degradation of polypropylene.</title>
        <authorList>
            <person name="Gostincar C."/>
        </authorList>
    </citation>
    <scope>NUCLEOTIDE SEQUENCE</scope>
    <source>
        <strain evidence="1">EXF-13308</strain>
    </source>
</reference>
<accession>A0AA38VFX2</accession>
<keyword evidence="2" id="KW-1185">Reference proteome</keyword>
<proteinExistence type="predicted"/>
<sequence length="302" mass="31151">MEMKRERSSKKRRLASDDFDDADDTHALTIPLPLGTVLTYPGGACHNITNTNTFIRCFTTGGPVAIVLPGNVPMVLDGWGPINLPAGDTVLLAPTTLCLGAGLGLRIPGFGTISAGSVMEIPRGMIITVTAIANAGITFRSGSVQQQKGLCIPHTWTLPCEIRLPVDSGLAIPDGGSVIVGRGSLMVGRENIRLTGLVTFPTRTAGPVGSGFHKDKVAPIGTVLAHLPTLNTGDIIRAGTSIPAGTVLPGRTVIPAGSRIPTDTHFEGGVTLPKGTTYAEGVTLFEGSSPTPPPRETAGPAA</sequence>
<dbReference type="Proteomes" id="UP001174694">
    <property type="component" value="Unassembled WGS sequence"/>
</dbReference>
<evidence type="ECO:0000313" key="2">
    <source>
        <dbReference type="Proteomes" id="UP001174694"/>
    </source>
</evidence>
<name>A0AA38VFX2_9PEZI</name>